<organism evidence="3">
    <name type="scientific">Zea mays</name>
    <name type="common">Maize</name>
    <dbReference type="NCBI Taxonomy" id="4577"/>
    <lineage>
        <taxon>Eukaryota</taxon>
        <taxon>Viridiplantae</taxon>
        <taxon>Streptophyta</taxon>
        <taxon>Embryophyta</taxon>
        <taxon>Tracheophyta</taxon>
        <taxon>Spermatophyta</taxon>
        <taxon>Magnoliopsida</taxon>
        <taxon>Liliopsida</taxon>
        <taxon>Poales</taxon>
        <taxon>Poaceae</taxon>
        <taxon>PACMAD clade</taxon>
        <taxon>Panicoideae</taxon>
        <taxon>Andropogonodae</taxon>
        <taxon>Andropogoneae</taxon>
        <taxon>Tripsacinae</taxon>
        <taxon>Zea</taxon>
    </lineage>
</organism>
<dbReference type="PaxDb" id="4577-GRMZM5G807791_P02"/>
<dbReference type="eggNOG" id="KOG0520">
    <property type="taxonomic scope" value="Eukaryota"/>
</dbReference>
<dbReference type="PANTHER" id="PTHR12710">
    <property type="entry name" value="NUCLEAR PROTEIN LOCALIZATION 4"/>
    <property type="match status" value="1"/>
</dbReference>
<gene>
    <name evidence="3" type="ORF">ZEAMMB73_Zm00001d050704</name>
</gene>
<feature type="compositionally biased region" description="Basic residues" evidence="1">
    <location>
        <begin position="47"/>
        <end position="62"/>
    </location>
</feature>
<dbReference type="InParanoid" id="A0A1D6Q2Y1"/>
<proteinExistence type="predicted"/>
<feature type="region of interest" description="Disordered" evidence="1">
    <location>
        <begin position="28"/>
        <end position="84"/>
    </location>
</feature>
<dbReference type="EMBL" id="CM000780">
    <property type="protein sequence ID" value="AQK52938.1"/>
    <property type="molecule type" value="Genomic_DNA"/>
</dbReference>
<dbReference type="ExpressionAtlas" id="A0A1D6Q2Y1">
    <property type="expression patterns" value="baseline and differential"/>
</dbReference>
<dbReference type="InterPro" id="IPR016563">
    <property type="entry name" value="Npl4"/>
</dbReference>
<reference evidence="3" key="1">
    <citation type="submission" date="2015-12" db="EMBL/GenBank/DDBJ databases">
        <title>Update maize B73 reference genome by single molecule sequencing technologies.</title>
        <authorList>
            <consortium name="Maize Genome Sequencing Project"/>
            <person name="Ware D."/>
        </authorList>
    </citation>
    <scope>NUCLEOTIDE SEQUENCE</scope>
    <source>
        <tissue evidence="3">Seedling</tissue>
    </source>
</reference>
<dbReference type="InterPro" id="IPR007717">
    <property type="entry name" value="NPL4_C"/>
</dbReference>
<feature type="domain" description="Nuclear pore localisation protein NPL4 C-terminal" evidence="2">
    <location>
        <begin position="141"/>
        <end position="211"/>
    </location>
</feature>
<sequence>MTLFSAAGPYPFSYIRLVLTVPAPNQRPALPHACQPPRNSSQPNAPHAHRRRESRPHGRRHETLRYRTAHTLAPENPSGSEPPARHAIRSFLRRSKENLIARQIRVTRQENALCTAASFDRDAANAFQLYVAEFLGFGVKRAGFLYGRVDVETKDVFVDFIDEPPQQGSEDVVHLLRDPDEEARVDTIAEGLGMRRVGFVLTQAVGRKASETGEYTMSNQEVMQILGKGVGLTWEEAKLQVMSSLILTDFVFLLLP</sequence>
<evidence type="ECO:0000313" key="3">
    <source>
        <dbReference type="EMBL" id="AQK52938.1"/>
    </source>
</evidence>
<protein>
    <submittedName>
        <fullName evidence="3">NPL4-like protein 1</fullName>
    </submittedName>
</protein>
<dbReference type="PANTHER" id="PTHR12710:SF0">
    <property type="entry name" value="NUCLEAR PROTEIN LOCALIZATION PROTEIN 4 HOMOLOG"/>
    <property type="match status" value="1"/>
</dbReference>
<dbReference type="eggNOG" id="KOG2834">
    <property type="taxonomic scope" value="Eukaryota"/>
</dbReference>
<dbReference type="STRING" id="4577.A0A1D6Q2Y1"/>
<name>A0A1D6Q2Y1_MAIZE</name>
<dbReference type="GO" id="GO:0006511">
    <property type="term" value="P:ubiquitin-dependent protein catabolic process"/>
    <property type="evidence" value="ECO:0007669"/>
    <property type="project" value="InterPro"/>
</dbReference>
<accession>A0A1D6Q2Y1</accession>
<evidence type="ECO:0000256" key="1">
    <source>
        <dbReference type="SAM" id="MobiDB-lite"/>
    </source>
</evidence>
<evidence type="ECO:0000259" key="2">
    <source>
        <dbReference type="Pfam" id="PF05021"/>
    </source>
</evidence>
<dbReference type="AlphaFoldDB" id="A0A1D6Q2Y1"/>
<dbReference type="Pfam" id="PF05021">
    <property type="entry name" value="NPL4"/>
    <property type="match status" value="1"/>
</dbReference>